<evidence type="ECO:0000256" key="1">
    <source>
        <dbReference type="SAM" id="Phobius"/>
    </source>
</evidence>
<keyword evidence="1" id="KW-0472">Membrane</keyword>
<reference evidence="3" key="1">
    <citation type="submission" date="2020-10" db="EMBL/GenBank/DDBJ databases">
        <title>Fervidococcus fontis strain 3639Fd - the first crenarchaeon capable of growth on lipids.</title>
        <authorList>
            <person name="Kochetkova T.V."/>
            <person name="Elcheninov A.G."/>
            <person name="Toschakov S.V."/>
            <person name="Kublanov I.V."/>
        </authorList>
    </citation>
    <scope>NUCLEOTIDE SEQUENCE</scope>
    <source>
        <strain evidence="3">3639Fd</strain>
    </source>
</reference>
<dbReference type="EMBL" id="JADEZV010000002">
    <property type="protein sequence ID" value="MBE9391133.1"/>
    <property type="molecule type" value="Genomic_DNA"/>
</dbReference>
<sequence length="185" mass="21113">MGSLEETLEDYIARKKKNKKTEFELKKEVFNEFSSRNIYLVDPNPPLKFSNYITRMEYSLWFWTVLSFTLVSLTLIYVTNFLSILMPLRYIFGSIFVLFLPGYSLVEALYPGEGDLSPLERLALSIGLSLAVVPLIGLLLNYTPFGIRLLPIAASLSMFIIILSIYALYRKFSINSLLVASQKKA</sequence>
<dbReference type="Pfam" id="PF07760">
    <property type="entry name" value="DUF1616"/>
    <property type="match status" value="1"/>
</dbReference>
<keyword evidence="1" id="KW-1133">Transmembrane helix</keyword>
<dbReference type="RefSeq" id="WP_193803578.1">
    <property type="nucleotide sequence ID" value="NZ_JADEZV010000002.1"/>
</dbReference>
<feature type="transmembrane region" description="Helical" evidence="1">
    <location>
        <begin position="149"/>
        <end position="169"/>
    </location>
</feature>
<evidence type="ECO:0000313" key="4">
    <source>
        <dbReference type="Proteomes" id="UP000652307"/>
    </source>
</evidence>
<keyword evidence="1" id="KW-0812">Transmembrane</keyword>
<feature type="transmembrane region" description="Helical" evidence="1">
    <location>
        <begin position="122"/>
        <end position="142"/>
    </location>
</feature>
<accession>A0A843A8H0</accession>
<organism evidence="3 4">
    <name type="scientific">Fervidicoccus fontis</name>
    <dbReference type="NCBI Taxonomy" id="683846"/>
    <lineage>
        <taxon>Archaea</taxon>
        <taxon>Thermoproteota</taxon>
        <taxon>Thermoprotei</taxon>
        <taxon>Fervidicoccales</taxon>
        <taxon>Fervidicoccaceae</taxon>
        <taxon>Fervidicoccus</taxon>
    </lineage>
</organism>
<dbReference type="AlphaFoldDB" id="A0A843A8H0"/>
<feature type="transmembrane region" description="Helical" evidence="1">
    <location>
        <begin position="60"/>
        <end position="78"/>
    </location>
</feature>
<evidence type="ECO:0000259" key="2">
    <source>
        <dbReference type="Pfam" id="PF07760"/>
    </source>
</evidence>
<feature type="domain" description="DUF1616" evidence="2">
    <location>
        <begin position="70"/>
        <end position="175"/>
    </location>
</feature>
<gene>
    <name evidence="3" type="ORF">IOK49_03445</name>
</gene>
<feature type="transmembrane region" description="Helical" evidence="1">
    <location>
        <begin position="90"/>
        <end position="110"/>
    </location>
</feature>
<proteinExistence type="predicted"/>
<dbReference type="Proteomes" id="UP000652307">
    <property type="component" value="Unassembled WGS sequence"/>
</dbReference>
<comment type="caution">
    <text evidence="3">The sequence shown here is derived from an EMBL/GenBank/DDBJ whole genome shotgun (WGS) entry which is preliminary data.</text>
</comment>
<dbReference type="InterPro" id="IPR011674">
    <property type="entry name" value="DUF1616"/>
</dbReference>
<evidence type="ECO:0000313" key="3">
    <source>
        <dbReference type="EMBL" id="MBE9391133.1"/>
    </source>
</evidence>
<name>A0A843A8H0_9CREN</name>
<protein>
    <submittedName>
        <fullName evidence="3">DUF1616 domain-containing protein</fullName>
    </submittedName>
</protein>